<organism evidence="2 3">
    <name type="scientific">Aspergillus rambellii</name>
    <dbReference type="NCBI Taxonomy" id="308745"/>
    <lineage>
        <taxon>Eukaryota</taxon>
        <taxon>Fungi</taxon>
        <taxon>Dikarya</taxon>
        <taxon>Ascomycota</taxon>
        <taxon>Pezizomycotina</taxon>
        <taxon>Eurotiomycetes</taxon>
        <taxon>Eurotiomycetidae</taxon>
        <taxon>Eurotiales</taxon>
        <taxon>Aspergillaceae</taxon>
        <taxon>Aspergillus</taxon>
        <taxon>Aspergillus subgen. Nidulantes</taxon>
    </lineage>
</organism>
<feature type="region of interest" description="Disordered" evidence="1">
    <location>
        <begin position="239"/>
        <end position="301"/>
    </location>
</feature>
<feature type="region of interest" description="Disordered" evidence="1">
    <location>
        <begin position="379"/>
        <end position="402"/>
    </location>
</feature>
<protein>
    <submittedName>
        <fullName evidence="2">Uncharacterized protein</fullName>
    </submittedName>
</protein>
<dbReference type="AlphaFoldDB" id="A0A0F8UAK9"/>
<dbReference type="STRING" id="308745.A0A0F8UAK9"/>
<feature type="compositionally biased region" description="Pro residues" evidence="1">
    <location>
        <begin position="49"/>
        <end position="58"/>
    </location>
</feature>
<sequence>MLSPSSHALARQAPPVRPSRSLEGLEQVIPPRPPLSPIRPLLHLDKPLPQLPSKPLPDTPSLTGSTPWSDDSSTVNSFEEDDYEDDEGHRRQSSVSTESYPVFVRSGSDDLADFVDHPAVSTFHRVEPDEKRITSSSWAIHTLLAENRYNRPPHWASSRVGPNHYFREKKWDFFPELATPPSTLHQNAPHLPPKPRKKDSGRLNNLVPAAFDFSSKHRGRWSPPDKGSLHDVRNSIRSYVQRRISRHSVEKEKSKRKLRPATAPSECTRKYTPPQRTAPSTSDRSDYGRSTAPQAPPLLEVGEKTLQIISVPSTASSSAGESEKQPNPIIPFNGTKQLAVPITPYQKYGAAIWDKSGKEKRISYRQTHKVRFPKYRKPAKNGFVSSATPPLSHPARSQLQQSTRDCVRALQDGTSQVLVAIEGARKKMIGSKIDRRRTQLKSQIRLIGPVNPYTTYGADPWV</sequence>
<gene>
    <name evidence="2" type="ORF">ARAM_004627</name>
</gene>
<accession>A0A0F8UAK9</accession>
<evidence type="ECO:0000313" key="2">
    <source>
        <dbReference type="EMBL" id="KKK16613.1"/>
    </source>
</evidence>
<dbReference type="Proteomes" id="UP000034291">
    <property type="component" value="Unassembled WGS sequence"/>
</dbReference>
<evidence type="ECO:0000256" key="1">
    <source>
        <dbReference type="SAM" id="MobiDB-lite"/>
    </source>
</evidence>
<feature type="compositionally biased region" description="Polar residues" evidence="1">
    <location>
        <begin position="383"/>
        <end position="402"/>
    </location>
</feature>
<feature type="region of interest" description="Disordered" evidence="1">
    <location>
        <begin position="313"/>
        <end position="332"/>
    </location>
</feature>
<keyword evidence="3" id="KW-1185">Reference proteome</keyword>
<feature type="region of interest" description="Disordered" evidence="1">
    <location>
        <begin position="179"/>
        <end position="202"/>
    </location>
</feature>
<feature type="compositionally biased region" description="Polar residues" evidence="1">
    <location>
        <begin position="60"/>
        <end position="77"/>
    </location>
</feature>
<evidence type="ECO:0000313" key="3">
    <source>
        <dbReference type="Proteomes" id="UP000034291"/>
    </source>
</evidence>
<name>A0A0F8UAK9_9EURO</name>
<dbReference type="OrthoDB" id="4225223at2759"/>
<feature type="region of interest" description="Disordered" evidence="1">
    <location>
        <begin position="1"/>
        <end position="99"/>
    </location>
</feature>
<comment type="caution">
    <text evidence="2">The sequence shown here is derived from an EMBL/GenBank/DDBJ whole genome shotgun (WGS) entry which is preliminary data.</text>
</comment>
<dbReference type="EMBL" id="JZBS01002968">
    <property type="protein sequence ID" value="KKK16613.1"/>
    <property type="molecule type" value="Genomic_DNA"/>
</dbReference>
<proteinExistence type="predicted"/>
<reference evidence="2 3" key="1">
    <citation type="submission" date="2015-02" db="EMBL/GenBank/DDBJ databases">
        <title>Draft Genome Sequences of Two Closely-Related Aflatoxigenic Aspergillus Species Obtained from the Cote d'Ivoire.</title>
        <authorList>
            <person name="Moore G.G."/>
            <person name="Beltz S.B."/>
            <person name="Mack B.M."/>
        </authorList>
    </citation>
    <scope>NUCLEOTIDE SEQUENCE [LARGE SCALE GENOMIC DNA]</scope>
    <source>
        <strain evidence="2 3">SRRC1468</strain>
    </source>
</reference>